<keyword evidence="7" id="KW-0234">DNA repair</keyword>
<organism evidence="10 11">
    <name type="scientific">Bos mutus</name>
    <name type="common">wild yak</name>
    <dbReference type="NCBI Taxonomy" id="72004"/>
    <lineage>
        <taxon>Eukaryota</taxon>
        <taxon>Metazoa</taxon>
        <taxon>Chordata</taxon>
        <taxon>Craniata</taxon>
        <taxon>Vertebrata</taxon>
        <taxon>Euteleostomi</taxon>
        <taxon>Mammalia</taxon>
        <taxon>Eutheria</taxon>
        <taxon>Laurasiatheria</taxon>
        <taxon>Artiodactyla</taxon>
        <taxon>Ruminantia</taxon>
        <taxon>Pecora</taxon>
        <taxon>Bovidae</taxon>
        <taxon>Bovinae</taxon>
        <taxon>Bos</taxon>
    </lineage>
</organism>
<evidence type="ECO:0000256" key="5">
    <source>
        <dbReference type="ARBA" id="ARBA00022801"/>
    </source>
</evidence>
<evidence type="ECO:0000256" key="2">
    <source>
        <dbReference type="ARBA" id="ARBA00010205"/>
    </source>
</evidence>
<keyword evidence="4" id="KW-0227">DNA damage</keyword>
<sequence length="71" mass="7768">MPARPALLNCWDQKSANLSKAAWGALEKSGTQLMIRSYELGVLFLPSAFGQDRGLRQGGCGADFLRQRALE</sequence>
<dbReference type="GO" id="GO:0003697">
    <property type="term" value="F:single-stranded DNA binding"/>
    <property type="evidence" value="ECO:0007669"/>
    <property type="project" value="TreeGrafter"/>
</dbReference>
<dbReference type="GO" id="GO:0017005">
    <property type="term" value="F:3'-tyrosyl-DNA phosphodiesterase activity"/>
    <property type="evidence" value="ECO:0007669"/>
    <property type="project" value="TreeGrafter"/>
</dbReference>
<keyword evidence="11" id="KW-1185">Reference proteome</keyword>
<dbReference type="GO" id="GO:0003690">
    <property type="term" value="F:double-stranded DNA binding"/>
    <property type="evidence" value="ECO:0007669"/>
    <property type="project" value="TreeGrafter"/>
</dbReference>
<dbReference type="EMBL" id="VBQZ03001187">
    <property type="protein sequence ID" value="MXQ99786.1"/>
    <property type="molecule type" value="Genomic_DNA"/>
</dbReference>
<dbReference type="GO" id="GO:0006281">
    <property type="term" value="P:DNA repair"/>
    <property type="evidence" value="ECO:0007669"/>
    <property type="project" value="UniProtKB-KW"/>
</dbReference>
<dbReference type="PANTHER" id="PTHR12415">
    <property type="entry name" value="TYROSYL-DNA PHOSPHODIESTERASE 1"/>
    <property type="match status" value="1"/>
</dbReference>
<feature type="site" description="Interaction with DNA" evidence="9">
    <location>
        <position position="19"/>
    </location>
</feature>
<evidence type="ECO:0000313" key="11">
    <source>
        <dbReference type="Proteomes" id="UP000322234"/>
    </source>
</evidence>
<reference evidence="10" key="1">
    <citation type="submission" date="2019-10" db="EMBL/GenBank/DDBJ databases">
        <title>The sequence and de novo assembly of the wild yak genome.</title>
        <authorList>
            <person name="Liu Y."/>
        </authorList>
    </citation>
    <scope>NUCLEOTIDE SEQUENCE [LARGE SCALE GENOMIC DNA]</scope>
    <source>
        <strain evidence="10">WY2019</strain>
    </source>
</reference>
<dbReference type="Pfam" id="PF06087">
    <property type="entry name" value="Tyr-DNA_phospho"/>
    <property type="match status" value="1"/>
</dbReference>
<dbReference type="Gene3D" id="3.30.870.10">
    <property type="entry name" value="Endonuclease Chain A"/>
    <property type="match status" value="1"/>
</dbReference>
<name>A0A6B0SIB1_9CETA</name>
<dbReference type="SUPFAM" id="SSF56024">
    <property type="entry name" value="Phospholipase D/nuclease"/>
    <property type="match status" value="1"/>
</dbReference>
<keyword evidence="6" id="KW-0269">Exonuclease</keyword>
<gene>
    <name evidence="10" type="ORF">E5288_WYG016834</name>
</gene>
<dbReference type="InterPro" id="IPR010347">
    <property type="entry name" value="Tdp1"/>
</dbReference>
<dbReference type="Proteomes" id="UP000322234">
    <property type="component" value="Unassembled WGS sequence"/>
</dbReference>
<comment type="caution">
    <text evidence="10">The sequence shown here is derived from an EMBL/GenBank/DDBJ whole genome shotgun (WGS) entry which is preliminary data.</text>
</comment>
<dbReference type="PANTHER" id="PTHR12415:SF0">
    <property type="entry name" value="TYROSYL-DNA PHOSPHODIESTERASE 1"/>
    <property type="match status" value="1"/>
</dbReference>
<keyword evidence="5" id="KW-0378">Hydrolase</keyword>
<evidence type="ECO:0000256" key="7">
    <source>
        <dbReference type="ARBA" id="ARBA00023204"/>
    </source>
</evidence>
<dbReference type="AlphaFoldDB" id="A0A6B0SIB1"/>
<evidence type="ECO:0000256" key="4">
    <source>
        <dbReference type="ARBA" id="ARBA00022763"/>
    </source>
</evidence>
<accession>A0A6B0SIB1</accession>
<evidence type="ECO:0000313" key="10">
    <source>
        <dbReference type="EMBL" id="MXQ99786.1"/>
    </source>
</evidence>
<evidence type="ECO:0000256" key="6">
    <source>
        <dbReference type="ARBA" id="ARBA00022839"/>
    </source>
</evidence>
<proteinExistence type="inferred from homology"/>
<dbReference type="GO" id="GO:0005634">
    <property type="term" value="C:nucleus"/>
    <property type="evidence" value="ECO:0007669"/>
    <property type="project" value="UniProtKB-SubCell"/>
</dbReference>
<protein>
    <submittedName>
        <fullName evidence="10">Uncharacterized protein</fullName>
    </submittedName>
</protein>
<comment type="similarity">
    <text evidence="2">Belongs to the tyrosyl-DNA phosphodiesterase family.</text>
</comment>
<comment type="subcellular location">
    <subcellularLocation>
        <location evidence="1">Nucleus</location>
    </subcellularLocation>
</comment>
<evidence type="ECO:0000256" key="9">
    <source>
        <dbReference type="PIRSR" id="PIRSR610347-3"/>
    </source>
</evidence>
<dbReference type="GO" id="GO:0004527">
    <property type="term" value="F:exonuclease activity"/>
    <property type="evidence" value="ECO:0007669"/>
    <property type="project" value="UniProtKB-KW"/>
</dbReference>
<evidence type="ECO:0000256" key="3">
    <source>
        <dbReference type="ARBA" id="ARBA00022722"/>
    </source>
</evidence>
<keyword evidence="3" id="KW-0540">Nuclease</keyword>
<keyword evidence="8" id="KW-0539">Nucleus</keyword>
<evidence type="ECO:0000256" key="8">
    <source>
        <dbReference type="ARBA" id="ARBA00023242"/>
    </source>
</evidence>
<evidence type="ECO:0000256" key="1">
    <source>
        <dbReference type="ARBA" id="ARBA00004123"/>
    </source>
</evidence>